<comment type="similarity">
    <text evidence="1">Belongs to the ROK (NagC/XylR) family.</text>
</comment>
<dbReference type="Gene3D" id="3.30.420.40">
    <property type="match status" value="2"/>
</dbReference>
<accession>A0ABS5PLY2</accession>
<organism evidence="2 3">
    <name type="scientific">Fusibacter paucivorans</name>
    <dbReference type="NCBI Taxonomy" id="76009"/>
    <lineage>
        <taxon>Bacteria</taxon>
        <taxon>Bacillati</taxon>
        <taxon>Bacillota</taxon>
        <taxon>Clostridia</taxon>
        <taxon>Eubacteriales</taxon>
        <taxon>Eubacteriales Family XII. Incertae Sedis</taxon>
        <taxon>Fusibacter</taxon>
    </lineage>
</organism>
<evidence type="ECO:0000313" key="2">
    <source>
        <dbReference type="EMBL" id="MBS7526061.1"/>
    </source>
</evidence>
<comment type="caution">
    <text evidence="2">The sequence shown here is derived from an EMBL/GenBank/DDBJ whole genome shotgun (WGS) entry which is preliminary data.</text>
</comment>
<gene>
    <name evidence="2" type="ORF">KHM83_05195</name>
</gene>
<dbReference type="EMBL" id="JAHBCL010000007">
    <property type="protein sequence ID" value="MBS7526061.1"/>
    <property type="molecule type" value="Genomic_DNA"/>
</dbReference>
<evidence type="ECO:0000256" key="1">
    <source>
        <dbReference type="ARBA" id="ARBA00006479"/>
    </source>
</evidence>
<proteinExistence type="inferred from homology"/>
<name>A0ABS5PLY2_9FIRM</name>
<dbReference type="Pfam" id="PF00480">
    <property type="entry name" value="ROK"/>
    <property type="match status" value="1"/>
</dbReference>
<dbReference type="InterPro" id="IPR000600">
    <property type="entry name" value="ROK"/>
</dbReference>
<dbReference type="RefSeq" id="WP_213235847.1">
    <property type="nucleotide sequence ID" value="NZ_JAHBCL010000007.1"/>
</dbReference>
<dbReference type="SUPFAM" id="SSF53067">
    <property type="entry name" value="Actin-like ATPase domain"/>
    <property type="match status" value="1"/>
</dbReference>
<evidence type="ECO:0000313" key="3">
    <source>
        <dbReference type="Proteomes" id="UP000746471"/>
    </source>
</evidence>
<dbReference type="InterPro" id="IPR043129">
    <property type="entry name" value="ATPase_NBD"/>
</dbReference>
<protein>
    <submittedName>
        <fullName evidence="2">ROK family protein</fullName>
    </submittedName>
</protein>
<keyword evidence="3" id="KW-1185">Reference proteome</keyword>
<dbReference type="Proteomes" id="UP000746471">
    <property type="component" value="Unassembled WGS sequence"/>
</dbReference>
<reference evidence="2 3" key="1">
    <citation type="submission" date="2021-05" db="EMBL/GenBank/DDBJ databases">
        <title>Fusibacter ferrireducens sp. nov., an anaerobic, sulfur- and Fe-reducing bacterium isolated from the mangrove sediment.</title>
        <authorList>
            <person name="Qiu D."/>
        </authorList>
    </citation>
    <scope>NUCLEOTIDE SEQUENCE [LARGE SCALE GENOMIC DNA]</scope>
    <source>
        <strain evidence="2 3">DSM 12116</strain>
    </source>
</reference>
<sequence>MLDKFKDRTLMGVSVGLNDKFPYLNDELVFNREDTSLPISFRDEITRRIGVSPLVDHTLNFATYELHLKNLHPSEGTTVLFFIYKQSAESGLVINGEIYKGKHGNSGLFGEIYTISLSGKRVKYCDLISGDAILSRAKALRSEYPNSIFASRSDFEMEALCEGYYQDDPLCLKVFNEIAYYLGQLIGIIINALDPINVMLSDYLPMDERFMNLILFEAQKNVAVPLSRDLISVQKIGRAQFSPSLSGGIRLVSQNWISNLF</sequence>